<evidence type="ECO:0000256" key="1">
    <source>
        <dbReference type="SAM" id="MobiDB-lite"/>
    </source>
</evidence>
<reference evidence="4" key="2">
    <citation type="submission" date="2025-09" db="UniProtKB">
        <authorList>
            <consortium name="Ensembl"/>
        </authorList>
    </citation>
    <scope>IDENTIFICATION</scope>
</reference>
<evidence type="ECO:0000313" key="4">
    <source>
        <dbReference type="Ensembl" id="ENSCCRP00010096005.1"/>
    </source>
</evidence>
<evidence type="ECO:0000313" key="5">
    <source>
        <dbReference type="Proteomes" id="UP000694427"/>
    </source>
</evidence>
<accession>A0A8C1NYZ1</accession>
<dbReference type="Ensembl" id="ENSCCRT00010106483.1">
    <property type="protein sequence ID" value="ENSCCRP00010096005.1"/>
    <property type="gene ID" value="ENSCCRG00010042043.1"/>
</dbReference>
<feature type="compositionally biased region" description="Polar residues" evidence="1">
    <location>
        <begin position="112"/>
        <end position="124"/>
    </location>
</feature>
<proteinExistence type="predicted"/>
<keyword evidence="3" id="KW-0732">Signal</keyword>
<name>A0A8C1NYZ1_CYPCA</name>
<feature type="chain" id="PRO_5034242445" evidence="3">
    <location>
        <begin position="17"/>
        <end position="286"/>
    </location>
</feature>
<sequence length="286" mass="31339">MCVCVCVCVCVCAVQCMCIIVRGTEGGQVIMNCPYAKYKLIQLNVIRAPQKTRPVQISTSTLHSYTHTSTDHSSTVTPQTESETTRTMTGSTAVQLNQPNTMTPQTERETTRLMTGSTAVQLNQPKVKTAPGRSSVAGGLGSVLLVLVLCSGMFLILKKRKRKSGTALFLQNVQHNTEAEFMYEEIPNSDVIATASPSNQTPASHLNTRPQVSAVYATVTKQQPDSNPHQAQSTNQVTDTDCDYLCQYEAAEPTTDNRTELIYSTVTRPQNIETNDSLIYSVIKHK</sequence>
<feature type="compositionally biased region" description="Low complexity" evidence="1">
    <location>
        <begin position="61"/>
        <end position="77"/>
    </location>
</feature>
<protein>
    <submittedName>
        <fullName evidence="4">Uncharacterized protein</fullName>
    </submittedName>
</protein>
<keyword evidence="2" id="KW-0472">Membrane</keyword>
<dbReference type="Proteomes" id="UP000694427">
    <property type="component" value="Unplaced"/>
</dbReference>
<keyword evidence="5" id="KW-1185">Reference proteome</keyword>
<evidence type="ECO:0000256" key="3">
    <source>
        <dbReference type="SAM" id="SignalP"/>
    </source>
</evidence>
<keyword evidence="2" id="KW-1133">Transmembrane helix</keyword>
<reference evidence="4" key="1">
    <citation type="submission" date="2025-08" db="UniProtKB">
        <authorList>
            <consortium name="Ensembl"/>
        </authorList>
    </citation>
    <scope>IDENTIFICATION</scope>
</reference>
<evidence type="ECO:0000256" key="2">
    <source>
        <dbReference type="SAM" id="Phobius"/>
    </source>
</evidence>
<dbReference type="AlphaFoldDB" id="A0A8C1NYZ1"/>
<feature type="region of interest" description="Disordered" evidence="1">
    <location>
        <begin position="61"/>
        <end position="124"/>
    </location>
</feature>
<feature type="compositionally biased region" description="Polar residues" evidence="1">
    <location>
        <begin position="78"/>
        <end position="105"/>
    </location>
</feature>
<organism evidence="4 5">
    <name type="scientific">Cyprinus carpio</name>
    <name type="common">Common carp</name>
    <dbReference type="NCBI Taxonomy" id="7962"/>
    <lineage>
        <taxon>Eukaryota</taxon>
        <taxon>Metazoa</taxon>
        <taxon>Chordata</taxon>
        <taxon>Craniata</taxon>
        <taxon>Vertebrata</taxon>
        <taxon>Euteleostomi</taxon>
        <taxon>Actinopterygii</taxon>
        <taxon>Neopterygii</taxon>
        <taxon>Teleostei</taxon>
        <taxon>Ostariophysi</taxon>
        <taxon>Cypriniformes</taxon>
        <taxon>Cyprinidae</taxon>
        <taxon>Cyprininae</taxon>
        <taxon>Cyprinus</taxon>
    </lineage>
</organism>
<feature type="transmembrane region" description="Helical" evidence="2">
    <location>
        <begin position="136"/>
        <end position="157"/>
    </location>
</feature>
<feature type="signal peptide" evidence="3">
    <location>
        <begin position="1"/>
        <end position="16"/>
    </location>
</feature>
<keyword evidence="2" id="KW-0812">Transmembrane</keyword>